<dbReference type="PANTHER" id="PTHR43775:SF37">
    <property type="entry name" value="SI:DKEY-61P9.11"/>
    <property type="match status" value="1"/>
</dbReference>
<dbReference type="SUPFAM" id="SSF53901">
    <property type="entry name" value="Thiolase-like"/>
    <property type="match status" value="1"/>
</dbReference>
<accession>A0A2R6NR55</accession>
<dbReference type="GO" id="GO:0006633">
    <property type="term" value="P:fatty acid biosynthetic process"/>
    <property type="evidence" value="ECO:0007669"/>
    <property type="project" value="TreeGrafter"/>
</dbReference>
<keyword evidence="1" id="KW-0596">Phosphopantetheine</keyword>
<evidence type="ECO:0000313" key="5">
    <source>
        <dbReference type="Proteomes" id="UP000186601"/>
    </source>
</evidence>
<dbReference type="Pfam" id="PF00109">
    <property type="entry name" value="ketoacyl-synt"/>
    <property type="match status" value="1"/>
</dbReference>
<dbReference type="AlphaFoldDB" id="A0A2R6NR55"/>
<dbReference type="PROSITE" id="PS52004">
    <property type="entry name" value="KS3_2"/>
    <property type="match status" value="1"/>
</dbReference>
<dbReference type="InterPro" id="IPR020841">
    <property type="entry name" value="PKS_Beta-ketoAc_synthase_dom"/>
</dbReference>
<organism evidence="4 5">
    <name type="scientific">Hermanssonia centrifuga</name>
    <dbReference type="NCBI Taxonomy" id="98765"/>
    <lineage>
        <taxon>Eukaryota</taxon>
        <taxon>Fungi</taxon>
        <taxon>Dikarya</taxon>
        <taxon>Basidiomycota</taxon>
        <taxon>Agaricomycotina</taxon>
        <taxon>Agaricomycetes</taxon>
        <taxon>Polyporales</taxon>
        <taxon>Meruliaceae</taxon>
        <taxon>Hermanssonia</taxon>
    </lineage>
</organism>
<proteinExistence type="predicted"/>
<dbReference type="InterPro" id="IPR014030">
    <property type="entry name" value="Ketoacyl_synth_N"/>
</dbReference>
<keyword evidence="5" id="KW-1185">Reference proteome</keyword>
<evidence type="ECO:0000256" key="2">
    <source>
        <dbReference type="ARBA" id="ARBA00022553"/>
    </source>
</evidence>
<name>A0A2R6NR55_9APHY</name>
<keyword evidence="2" id="KW-0597">Phosphoprotein</keyword>
<reference evidence="4 5" key="1">
    <citation type="submission" date="2018-02" db="EMBL/GenBank/DDBJ databases">
        <title>Genome sequence of the basidiomycete white-rot fungus Phlebia centrifuga.</title>
        <authorList>
            <person name="Granchi Z."/>
            <person name="Peng M."/>
            <person name="de Vries R.P."/>
            <person name="Hilden K."/>
            <person name="Makela M.R."/>
            <person name="Grigoriev I."/>
            <person name="Riley R."/>
        </authorList>
    </citation>
    <scope>NUCLEOTIDE SEQUENCE [LARGE SCALE GENOMIC DNA]</scope>
    <source>
        <strain evidence="4 5">FBCC195</strain>
    </source>
</reference>
<dbReference type="STRING" id="98765.A0A2R6NR55"/>
<dbReference type="InterPro" id="IPR050091">
    <property type="entry name" value="PKS_NRPS_Biosynth_Enz"/>
</dbReference>
<feature type="domain" description="Ketosynthase family 3 (KS3)" evidence="3">
    <location>
        <begin position="5"/>
        <end position="193"/>
    </location>
</feature>
<dbReference type="GO" id="GO:0004312">
    <property type="term" value="F:fatty acid synthase activity"/>
    <property type="evidence" value="ECO:0007669"/>
    <property type="project" value="TreeGrafter"/>
</dbReference>
<dbReference type="Proteomes" id="UP000186601">
    <property type="component" value="Unassembled WGS sequence"/>
</dbReference>
<dbReference type="EMBL" id="MLYV02000925">
    <property type="protein sequence ID" value="PSR75112.1"/>
    <property type="molecule type" value="Genomic_DNA"/>
</dbReference>
<evidence type="ECO:0000259" key="3">
    <source>
        <dbReference type="PROSITE" id="PS52004"/>
    </source>
</evidence>
<evidence type="ECO:0000313" key="4">
    <source>
        <dbReference type="EMBL" id="PSR75112.1"/>
    </source>
</evidence>
<protein>
    <recommendedName>
        <fullName evidence="3">Ketosynthase family 3 (KS3) domain-containing protein</fullName>
    </recommendedName>
</protein>
<evidence type="ECO:0000256" key="1">
    <source>
        <dbReference type="ARBA" id="ARBA00022450"/>
    </source>
</evidence>
<sequence>MDLSSDPIAIIGNAFRLPGGIASEDSLWEAFLQHDTSCMTHAPSSRMKFDFPRESIHCDPASFLVGGWLGSNGVEEFDASFFGFSPGEAETLRPNSRLALELAWEALENAGLPPSSLKGQNISVTIAMGAEDGWDIRRFAEDGPAAFDHNWAQNSDPSAVAGLVSRFFDFRGASVTVSGACASGALAMDTGGC</sequence>
<gene>
    <name evidence="4" type="ORF">PHLCEN_2v9297</name>
</gene>
<dbReference type="OrthoDB" id="5334845at2759"/>
<dbReference type="SMART" id="SM00825">
    <property type="entry name" value="PKS_KS"/>
    <property type="match status" value="1"/>
</dbReference>
<dbReference type="PANTHER" id="PTHR43775">
    <property type="entry name" value="FATTY ACID SYNTHASE"/>
    <property type="match status" value="1"/>
</dbReference>
<dbReference type="Gene3D" id="3.40.47.10">
    <property type="match status" value="1"/>
</dbReference>
<dbReference type="InterPro" id="IPR016039">
    <property type="entry name" value="Thiolase-like"/>
</dbReference>
<comment type="caution">
    <text evidence="4">The sequence shown here is derived from an EMBL/GenBank/DDBJ whole genome shotgun (WGS) entry which is preliminary data.</text>
</comment>